<reference evidence="1 2" key="1">
    <citation type="journal article" date="2019" name="Environ. Microbiol.">
        <title>Species interactions and distinct microbial communities in high Arctic permafrost affected cryosols are associated with the CH4 and CO2 gas fluxes.</title>
        <authorList>
            <person name="Altshuler I."/>
            <person name="Hamel J."/>
            <person name="Turney S."/>
            <person name="Magnuson E."/>
            <person name="Levesque R."/>
            <person name="Greer C."/>
            <person name="Whyte L.G."/>
        </authorList>
    </citation>
    <scope>NUCLEOTIDE SEQUENCE [LARGE SCALE GENOMIC DNA]</scope>
    <source>
        <strain evidence="1 2">E4</strain>
    </source>
</reference>
<protein>
    <submittedName>
        <fullName evidence="1">Uncharacterized protein</fullName>
    </submittedName>
</protein>
<dbReference type="Proteomes" id="UP000317663">
    <property type="component" value="Unassembled WGS sequence"/>
</dbReference>
<dbReference type="RefSeq" id="WP_140473785.1">
    <property type="nucleotide sequence ID" value="NZ_RCZD01000008.1"/>
</dbReference>
<dbReference type="EMBL" id="RCZD01000008">
    <property type="protein sequence ID" value="TPG60056.1"/>
    <property type="molecule type" value="Genomic_DNA"/>
</dbReference>
<comment type="caution">
    <text evidence="1">The sequence shown here is derived from an EMBL/GenBank/DDBJ whole genome shotgun (WGS) entry which is preliminary data.</text>
</comment>
<sequence>MSNKIKAAIEAAALTANSEDVTQSVADAINSAVAGLTPGVINSALEADSISLSITSFQSVDIEDSFVTAGTTFVEMTLNGGEGTFDGQPIGGAIPVAATWVNGQLVDFEYQPD</sequence>
<proteinExistence type="predicted"/>
<name>A0A502GGG7_9GAMM</name>
<organism evidence="1 2">
    <name type="scientific">Ewingella americana</name>
    <dbReference type="NCBI Taxonomy" id="41202"/>
    <lineage>
        <taxon>Bacteria</taxon>
        <taxon>Pseudomonadati</taxon>
        <taxon>Pseudomonadota</taxon>
        <taxon>Gammaproteobacteria</taxon>
        <taxon>Enterobacterales</taxon>
        <taxon>Yersiniaceae</taxon>
        <taxon>Ewingella</taxon>
    </lineage>
</organism>
<keyword evidence="2" id="KW-1185">Reference proteome</keyword>
<accession>A0A502GGG7</accession>
<gene>
    <name evidence="1" type="ORF">EAH77_15935</name>
</gene>
<dbReference type="AlphaFoldDB" id="A0A502GGG7"/>
<evidence type="ECO:0000313" key="2">
    <source>
        <dbReference type="Proteomes" id="UP000317663"/>
    </source>
</evidence>
<evidence type="ECO:0000313" key="1">
    <source>
        <dbReference type="EMBL" id="TPG60056.1"/>
    </source>
</evidence>